<feature type="domain" description="YfjL-like N-terminal" evidence="3">
    <location>
        <begin position="4"/>
        <end position="98"/>
    </location>
</feature>
<keyword evidence="1" id="KW-1133">Transmembrane helix</keyword>
<name>A0A942Z5M8_9BACI</name>
<evidence type="ECO:0000313" key="5">
    <source>
        <dbReference type="Proteomes" id="UP000676456"/>
    </source>
</evidence>
<proteinExistence type="predicted"/>
<evidence type="ECO:0000313" key="4">
    <source>
        <dbReference type="EMBL" id="MBS4223575.1"/>
    </source>
</evidence>
<keyword evidence="1" id="KW-0472">Membrane</keyword>
<keyword evidence="5" id="KW-1185">Reference proteome</keyword>
<gene>
    <name evidence="4" type="ORF">KHA91_12535</name>
</gene>
<comment type="caution">
    <text evidence="4">The sequence shown here is derived from an EMBL/GenBank/DDBJ whole genome shotgun (WGS) entry which is preliminary data.</text>
</comment>
<evidence type="ECO:0000256" key="1">
    <source>
        <dbReference type="SAM" id="Phobius"/>
    </source>
</evidence>
<dbReference type="InterPro" id="IPR057359">
    <property type="entry name" value="YfjL_N"/>
</dbReference>
<evidence type="ECO:0000259" key="2">
    <source>
        <dbReference type="Pfam" id="PF24911"/>
    </source>
</evidence>
<organism evidence="4 5">
    <name type="scientific">Lederbergia citrea</name>
    <dbReference type="NCBI Taxonomy" id="2833581"/>
    <lineage>
        <taxon>Bacteria</taxon>
        <taxon>Bacillati</taxon>
        <taxon>Bacillota</taxon>
        <taxon>Bacilli</taxon>
        <taxon>Bacillales</taxon>
        <taxon>Bacillaceae</taxon>
        <taxon>Lederbergia</taxon>
    </lineage>
</organism>
<accession>A0A942Z5M8</accession>
<dbReference type="Pfam" id="PF24911">
    <property type="entry name" value="YfjL_C"/>
    <property type="match status" value="1"/>
</dbReference>
<dbReference type="Pfam" id="PF25425">
    <property type="entry name" value="YfjL_N"/>
    <property type="match status" value="1"/>
</dbReference>
<sequence>MKRKKWLYIVLLIVLVVPILLFYQAFNGNPVTKYASKKALKSFLAEKYADHEYRINNEFYNFKIGGYTYQVVQIGDEQQAKYEFEVTGFLKPTVTYDGIYYANLDTPLMEKLSEEAAAELTSVLAEKIPEIKDMYVQIEILKGKYAADTKWKKDLKLEKPMYINLTVDVTNMSKEEILATVQTIQQTLQSENYEYDRVSFNGNIMDQTIDGYVKYAIGFDTNTKIKLKDIEEFGR</sequence>
<dbReference type="InterPro" id="IPR056905">
    <property type="entry name" value="YfjL_C"/>
</dbReference>
<feature type="domain" description="YfjL-like C-terminal" evidence="2">
    <location>
        <begin position="115"/>
        <end position="231"/>
    </location>
</feature>
<dbReference type="EMBL" id="JAGYPN010000002">
    <property type="protein sequence ID" value="MBS4223575.1"/>
    <property type="molecule type" value="Genomic_DNA"/>
</dbReference>
<dbReference type="AlphaFoldDB" id="A0A942Z5M8"/>
<dbReference type="RefSeq" id="WP_213098574.1">
    <property type="nucleotide sequence ID" value="NZ_JAGYPN010000002.1"/>
</dbReference>
<feature type="transmembrane region" description="Helical" evidence="1">
    <location>
        <begin position="7"/>
        <end position="26"/>
    </location>
</feature>
<keyword evidence="1" id="KW-0812">Transmembrane</keyword>
<evidence type="ECO:0000259" key="3">
    <source>
        <dbReference type="Pfam" id="PF25425"/>
    </source>
</evidence>
<reference evidence="4 5" key="1">
    <citation type="submission" date="2021-05" db="EMBL/GenBank/DDBJ databases">
        <title>Novel Bacillus species.</title>
        <authorList>
            <person name="Liu G."/>
        </authorList>
    </citation>
    <scope>NUCLEOTIDE SEQUENCE [LARGE SCALE GENOMIC DNA]</scope>
    <source>
        <strain evidence="4 5">FJAT-49682</strain>
    </source>
</reference>
<dbReference type="Proteomes" id="UP000676456">
    <property type="component" value="Unassembled WGS sequence"/>
</dbReference>
<protein>
    <submittedName>
        <fullName evidence="4">DUF3139 domain-containing protein</fullName>
    </submittedName>
</protein>